<accession>A0A8J2PSJ1</accession>
<evidence type="ECO:0000313" key="2">
    <source>
        <dbReference type="Proteomes" id="UP000708208"/>
    </source>
</evidence>
<protein>
    <submittedName>
        <fullName evidence="1">Uncharacterized protein</fullName>
    </submittedName>
</protein>
<feature type="non-terminal residue" evidence="1">
    <location>
        <position position="1"/>
    </location>
</feature>
<dbReference type="Proteomes" id="UP000708208">
    <property type="component" value="Unassembled WGS sequence"/>
</dbReference>
<name>A0A8J2PSJ1_9HEXA</name>
<organism evidence="1 2">
    <name type="scientific">Allacma fusca</name>
    <dbReference type="NCBI Taxonomy" id="39272"/>
    <lineage>
        <taxon>Eukaryota</taxon>
        <taxon>Metazoa</taxon>
        <taxon>Ecdysozoa</taxon>
        <taxon>Arthropoda</taxon>
        <taxon>Hexapoda</taxon>
        <taxon>Collembola</taxon>
        <taxon>Symphypleona</taxon>
        <taxon>Sminthuridae</taxon>
        <taxon>Allacma</taxon>
    </lineage>
</organism>
<gene>
    <name evidence="1" type="ORF">AFUS01_LOCUS36147</name>
</gene>
<dbReference type="EMBL" id="CAJVCH010538534">
    <property type="protein sequence ID" value="CAG7826076.1"/>
    <property type="molecule type" value="Genomic_DNA"/>
</dbReference>
<reference evidence="1" key="1">
    <citation type="submission" date="2021-06" db="EMBL/GenBank/DDBJ databases">
        <authorList>
            <person name="Hodson N. C."/>
            <person name="Mongue J. A."/>
            <person name="Jaron S. K."/>
        </authorList>
    </citation>
    <scope>NUCLEOTIDE SEQUENCE</scope>
</reference>
<keyword evidence="2" id="KW-1185">Reference proteome</keyword>
<comment type="caution">
    <text evidence="1">The sequence shown here is derived from an EMBL/GenBank/DDBJ whole genome shotgun (WGS) entry which is preliminary data.</text>
</comment>
<dbReference type="AlphaFoldDB" id="A0A8J2PSJ1"/>
<evidence type="ECO:0000313" key="1">
    <source>
        <dbReference type="EMBL" id="CAG7826076.1"/>
    </source>
</evidence>
<sequence>MIIGCVGARAVSFLSTMMLQEGIQELSKASDGTYPRSSVRLKETIDEYLTSPKYSSLTSPWTSTTKDWGLDIG</sequence>
<proteinExistence type="predicted"/>